<reference evidence="3" key="1">
    <citation type="journal article" date="2019" name="Int. J. Syst. Evol. Microbiol.">
        <title>The Global Catalogue of Microorganisms (GCM) 10K type strain sequencing project: providing services to taxonomists for standard genome sequencing and annotation.</title>
        <authorList>
            <consortium name="The Broad Institute Genomics Platform"/>
            <consortium name="The Broad Institute Genome Sequencing Center for Infectious Disease"/>
            <person name="Wu L."/>
            <person name="Ma J."/>
        </authorList>
    </citation>
    <scope>NUCLEOTIDE SEQUENCE [LARGE SCALE GENOMIC DNA]</scope>
    <source>
        <strain evidence="3">JCM 19635</strain>
    </source>
</reference>
<protein>
    <submittedName>
        <fullName evidence="2">Uncharacterized protein</fullName>
    </submittedName>
</protein>
<comment type="caution">
    <text evidence="2">The sequence shown here is derived from an EMBL/GenBank/DDBJ whole genome shotgun (WGS) entry which is preliminary data.</text>
</comment>
<name>A0ABW2U5M1_9BACT</name>
<dbReference type="EMBL" id="JBHTEK010000001">
    <property type="protein sequence ID" value="MFC7667623.1"/>
    <property type="molecule type" value="Genomic_DNA"/>
</dbReference>
<sequence>MRATGRSAEPAKPAGQNGEHQRPHVAQGQQQPQLPQPRPARAVFGRHDNAVVVRRRPGPVGQPHRFELAAAGQLGGRAGHHPSQQGAVGGLVDVVGAAVAQGALRVVHADLLAGQQQQVAAVQAAQPGRFRACGCAPAGGRPAWRCWPGGARSAGPVNWR</sequence>
<accession>A0ABW2U5M1</accession>
<feature type="compositionally biased region" description="Low complexity" evidence="1">
    <location>
        <begin position="24"/>
        <end position="33"/>
    </location>
</feature>
<keyword evidence="3" id="KW-1185">Reference proteome</keyword>
<evidence type="ECO:0000313" key="3">
    <source>
        <dbReference type="Proteomes" id="UP001596513"/>
    </source>
</evidence>
<evidence type="ECO:0000256" key="1">
    <source>
        <dbReference type="SAM" id="MobiDB-lite"/>
    </source>
</evidence>
<evidence type="ECO:0000313" key="2">
    <source>
        <dbReference type="EMBL" id="MFC7667623.1"/>
    </source>
</evidence>
<gene>
    <name evidence="2" type="ORF">ACFQT0_09670</name>
</gene>
<feature type="region of interest" description="Disordered" evidence="1">
    <location>
        <begin position="1"/>
        <end position="47"/>
    </location>
</feature>
<organism evidence="2 3">
    <name type="scientific">Hymenobacter humi</name>
    <dbReference type="NCBI Taxonomy" id="1411620"/>
    <lineage>
        <taxon>Bacteria</taxon>
        <taxon>Pseudomonadati</taxon>
        <taxon>Bacteroidota</taxon>
        <taxon>Cytophagia</taxon>
        <taxon>Cytophagales</taxon>
        <taxon>Hymenobacteraceae</taxon>
        <taxon>Hymenobacter</taxon>
    </lineage>
</organism>
<dbReference type="RefSeq" id="WP_380202301.1">
    <property type="nucleotide sequence ID" value="NZ_JBHTEK010000001.1"/>
</dbReference>
<dbReference type="Proteomes" id="UP001596513">
    <property type="component" value="Unassembled WGS sequence"/>
</dbReference>
<proteinExistence type="predicted"/>